<keyword evidence="3 9" id="KW-0813">Transport</keyword>
<keyword evidence="12" id="KW-1185">Reference proteome</keyword>
<dbReference type="GO" id="GO:0015095">
    <property type="term" value="F:magnesium ion transmembrane transporter activity"/>
    <property type="evidence" value="ECO:0007669"/>
    <property type="project" value="UniProtKB-UniRule"/>
</dbReference>
<dbReference type="SMART" id="SM00116">
    <property type="entry name" value="CBS"/>
    <property type="match status" value="2"/>
</dbReference>
<accession>A0A6N6RKB4</accession>
<dbReference type="SUPFAM" id="SSF54631">
    <property type="entry name" value="CBS-domain pair"/>
    <property type="match status" value="1"/>
</dbReference>
<dbReference type="AlphaFoldDB" id="A0A6N6RKB4"/>
<evidence type="ECO:0000256" key="2">
    <source>
        <dbReference type="ARBA" id="ARBA00009749"/>
    </source>
</evidence>
<name>A0A6N6RKB4_9FLAO</name>
<evidence type="ECO:0000256" key="9">
    <source>
        <dbReference type="RuleBase" id="RU362011"/>
    </source>
</evidence>
<dbReference type="Pfam" id="PF00571">
    <property type="entry name" value="CBS"/>
    <property type="match status" value="2"/>
</dbReference>
<dbReference type="Pfam" id="PF03448">
    <property type="entry name" value="MgtE_N"/>
    <property type="match status" value="1"/>
</dbReference>
<feature type="domain" description="CBS" evidence="10">
    <location>
        <begin position="141"/>
        <end position="203"/>
    </location>
</feature>
<evidence type="ECO:0000259" key="10">
    <source>
        <dbReference type="PROSITE" id="PS51371"/>
    </source>
</evidence>
<evidence type="ECO:0000256" key="7">
    <source>
        <dbReference type="ARBA" id="ARBA00023136"/>
    </source>
</evidence>
<dbReference type="Gene3D" id="1.10.357.20">
    <property type="entry name" value="SLC41 divalent cation transporters, integral membrane domain"/>
    <property type="match status" value="1"/>
</dbReference>
<dbReference type="SUPFAM" id="SSF161093">
    <property type="entry name" value="MgtE membrane domain-like"/>
    <property type="match status" value="1"/>
</dbReference>
<keyword evidence="9" id="KW-0479">Metal-binding</keyword>
<feature type="domain" description="CBS" evidence="10">
    <location>
        <begin position="205"/>
        <end position="261"/>
    </location>
</feature>
<comment type="similarity">
    <text evidence="2 9">Belongs to the SLC41A transporter family.</text>
</comment>
<comment type="caution">
    <text evidence="11">The sequence shown here is derived from an EMBL/GenBank/DDBJ whole genome shotgun (WGS) entry which is preliminary data.</text>
</comment>
<feature type="transmembrane region" description="Helical" evidence="9">
    <location>
        <begin position="317"/>
        <end position="340"/>
    </location>
</feature>
<comment type="subunit">
    <text evidence="9">Homodimer.</text>
</comment>
<keyword evidence="7 9" id="KW-0472">Membrane</keyword>
<dbReference type="SUPFAM" id="SSF158791">
    <property type="entry name" value="MgtE N-terminal domain-like"/>
    <property type="match status" value="1"/>
</dbReference>
<dbReference type="SMART" id="SM00924">
    <property type="entry name" value="MgtE_N"/>
    <property type="match status" value="1"/>
</dbReference>
<dbReference type="GO" id="GO:0005886">
    <property type="term" value="C:plasma membrane"/>
    <property type="evidence" value="ECO:0007669"/>
    <property type="project" value="UniProtKB-SubCell"/>
</dbReference>
<dbReference type="OrthoDB" id="9790355at2"/>
<evidence type="ECO:0000256" key="1">
    <source>
        <dbReference type="ARBA" id="ARBA00004141"/>
    </source>
</evidence>
<dbReference type="PANTHER" id="PTHR43773">
    <property type="entry name" value="MAGNESIUM TRANSPORTER MGTE"/>
    <property type="match status" value="1"/>
</dbReference>
<dbReference type="EMBL" id="WBVO01000007">
    <property type="protein sequence ID" value="KAB2809841.1"/>
    <property type="molecule type" value="Genomic_DNA"/>
</dbReference>
<feature type="transmembrane region" description="Helical" evidence="9">
    <location>
        <begin position="360"/>
        <end position="381"/>
    </location>
</feature>
<dbReference type="InterPro" id="IPR036739">
    <property type="entry name" value="SLC41_membr_dom_sf"/>
</dbReference>
<evidence type="ECO:0000313" key="11">
    <source>
        <dbReference type="EMBL" id="KAB2809841.1"/>
    </source>
</evidence>
<comment type="function">
    <text evidence="9">Acts as a magnesium transporter.</text>
</comment>
<dbReference type="InterPro" id="IPR000644">
    <property type="entry name" value="CBS_dom"/>
</dbReference>
<evidence type="ECO:0000256" key="4">
    <source>
        <dbReference type="ARBA" id="ARBA00022692"/>
    </source>
</evidence>
<keyword evidence="6 9" id="KW-1133">Transmembrane helix</keyword>
<dbReference type="Pfam" id="PF01769">
    <property type="entry name" value="MgtE"/>
    <property type="match status" value="1"/>
</dbReference>
<protein>
    <recommendedName>
        <fullName evidence="9">Magnesium transporter MgtE</fullName>
    </recommendedName>
</protein>
<dbReference type="GO" id="GO:0046872">
    <property type="term" value="F:metal ion binding"/>
    <property type="evidence" value="ECO:0007669"/>
    <property type="project" value="UniProtKB-KW"/>
</dbReference>
<organism evidence="11 12">
    <name type="scientific">Phaeocystidibacter luteus</name>
    <dbReference type="NCBI Taxonomy" id="911197"/>
    <lineage>
        <taxon>Bacteria</taxon>
        <taxon>Pseudomonadati</taxon>
        <taxon>Bacteroidota</taxon>
        <taxon>Flavobacteriia</taxon>
        <taxon>Flavobacteriales</taxon>
        <taxon>Phaeocystidibacteraceae</taxon>
        <taxon>Phaeocystidibacter</taxon>
    </lineage>
</organism>
<evidence type="ECO:0000256" key="3">
    <source>
        <dbReference type="ARBA" id="ARBA00022448"/>
    </source>
</evidence>
<reference evidence="11 12" key="1">
    <citation type="submission" date="2019-09" db="EMBL/GenBank/DDBJ databases">
        <title>Genomes of family Cryomorphaceae.</title>
        <authorList>
            <person name="Bowman J.P."/>
        </authorList>
    </citation>
    <scope>NUCLEOTIDE SEQUENCE [LARGE SCALE GENOMIC DNA]</scope>
    <source>
        <strain evidence="11 12">LMG 25704</strain>
    </source>
</reference>
<keyword evidence="4 9" id="KW-0812">Transmembrane</keyword>
<dbReference type="InterPro" id="IPR006669">
    <property type="entry name" value="MgtE_transporter"/>
</dbReference>
<sequence length="448" mass="48843">MSFELTNEYLDFLRDLIEAGDAQKAAAELCEHHPADIAEVLDELDEEEVLAITTHIPPELVGEVLIQLDEDVRKDILETYSGKQLAEEVVENLDSDDAADILSELDEEKKLEVLSNLEDIEQAKQIANLLTHAENTAGALMATELIKVNHNWTVLRCVSEMRKQAEEVEQVHAVYVVDDNDVLLGSLSLKKLLTTSTRTPIKEVYNDKIHSVRSTTDNEEVARIMNKYDMFVVPVVDDMGRLLGRITLDDVVDVIVEEADRDYQLASGLSDDVEVNDSIFDITKARLPWLLIGLLGGVVAASVIGQNEAELGNIPQLAFFIPLIAAMGGNVGVQSSAIVVQALAHQSVTDTAVRRLRKELSVGLVNGIICALAIYGISLVLGYGTKLALTVGLALLAVIMFASLFGTFVPLVLNKYKVDPALATGPFITTANDVLGLFIYFAIGSAIF</sequence>
<keyword evidence="9" id="KW-1003">Cell membrane</keyword>
<feature type="transmembrane region" description="Helical" evidence="9">
    <location>
        <begin position="425"/>
        <end position="447"/>
    </location>
</feature>
<dbReference type="NCBIfam" id="TIGR00400">
    <property type="entry name" value="mgtE"/>
    <property type="match status" value="1"/>
</dbReference>
<gene>
    <name evidence="11" type="primary">mgtE</name>
    <name evidence="11" type="ORF">F8C67_09825</name>
</gene>
<dbReference type="CDD" id="cd04606">
    <property type="entry name" value="CBS_pair_Mg_transporter"/>
    <property type="match status" value="1"/>
</dbReference>
<dbReference type="Gene3D" id="3.10.580.10">
    <property type="entry name" value="CBS-domain"/>
    <property type="match status" value="1"/>
</dbReference>
<evidence type="ECO:0000256" key="6">
    <source>
        <dbReference type="ARBA" id="ARBA00022989"/>
    </source>
</evidence>
<keyword evidence="8" id="KW-0129">CBS domain</keyword>
<dbReference type="PROSITE" id="PS51371">
    <property type="entry name" value="CBS"/>
    <property type="match status" value="2"/>
</dbReference>
<feature type="transmembrane region" description="Helical" evidence="9">
    <location>
        <begin position="387"/>
        <end position="413"/>
    </location>
</feature>
<dbReference type="InterPro" id="IPR046342">
    <property type="entry name" value="CBS_dom_sf"/>
</dbReference>
<dbReference type="PANTHER" id="PTHR43773:SF1">
    <property type="entry name" value="MAGNESIUM TRANSPORTER MGTE"/>
    <property type="match status" value="1"/>
</dbReference>
<evidence type="ECO:0000256" key="5">
    <source>
        <dbReference type="ARBA" id="ARBA00022842"/>
    </source>
</evidence>
<proteinExistence type="inferred from homology"/>
<dbReference type="RefSeq" id="WP_151667664.1">
    <property type="nucleotide sequence ID" value="NZ_WBVO01000007.1"/>
</dbReference>
<evidence type="ECO:0000256" key="8">
    <source>
        <dbReference type="PROSITE-ProRule" id="PRU00703"/>
    </source>
</evidence>
<evidence type="ECO:0000313" key="12">
    <source>
        <dbReference type="Proteomes" id="UP000468650"/>
    </source>
</evidence>
<dbReference type="Gene3D" id="1.25.60.10">
    <property type="entry name" value="MgtE N-terminal domain-like"/>
    <property type="match status" value="1"/>
</dbReference>
<dbReference type="InterPro" id="IPR006668">
    <property type="entry name" value="Mg_transptr_MgtE_intracell_dom"/>
</dbReference>
<keyword evidence="5 9" id="KW-0460">Magnesium</keyword>
<dbReference type="InterPro" id="IPR038076">
    <property type="entry name" value="MgtE_N_sf"/>
</dbReference>
<feature type="transmembrane region" description="Helical" evidence="9">
    <location>
        <begin position="287"/>
        <end position="305"/>
    </location>
</feature>
<dbReference type="Proteomes" id="UP000468650">
    <property type="component" value="Unassembled WGS sequence"/>
</dbReference>
<comment type="subcellular location">
    <subcellularLocation>
        <location evidence="9">Cell membrane</location>
        <topology evidence="9">Multi-pass membrane protein</topology>
    </subcellularLocation>
    <subcellularLocation>
        <location evidence="1">Membrane</location>
        <topology evidence="1">Multi-pass membrane protein</topology>
    </subcellularLocation>
</comment>
<dbReference type="InterPro" id="IPR006667">
    <property type="entry name" value="SLC41_membr_dom"/>
</dbReference>